<proteinExistence type="predicted"/>
<dbReference type="SUPFAM" id="SSF51182">
    <property type="entry name" value="RmlC-like cupins"/>
    <property type="match status" value="1"/>
</dbReference>
<dbReference type="OrthoDB" id="10263073at2759"/>
<protein>
    <recommendedName>
        <fullName evidence="1">Cupin type-1 domain-containing protein</fullName>
    </recommendedName>
</protein>
<dbReference type="EMBL" id="MSFN02000004">
    <property type="protein sequence ID" value="PTU21251.1"/>
    <property type="molecule type" value="Genomic_DNA"/>
</dbReference>
<evidence type="ECO:0000313" key="3">
    <source>
        <dbReference type="Proteomes" id="UP000244073"/>
    </source>
</evidence>
<dbReference type="Proteomes" id="UP000244073">
    <property type="component" value="Unassembled WGS sequence"/>
</dbReference>
<feature type="domain" description="Cupin type-1" evidence="1">
    <location>
        <begin position="68"/>
        <end position="197"/>
    </location>
</feature>
<reference evidence="2 3" key="1">
    <citation type="journal article" date="2018" name="Proc. Natl. Acad. Sci. U.S.A.">
        <title>Linking secondary metabolites to gene clusters through genome sequencing of six diverse Aspergillus species.</title>
        <authorList>
            <person name="Kaerboelling I."/>
            <person name="Vesth T.C."/>
            <person name="Frisvad J.C."/>
            <person name="Nybo J.L."/>
            <person name="Theobald S."/>
            <person name="Kuo A."/>
            <person name="Bowyer P."/>
            <person name="Matsuda Y."/>
            <person name="Mondo S."/>
            <person name="Lyhne E.K."/>
            <person name="Kogle M.E."/>
            <person name="Clum A."/>
            <person name="Lipzen A."/>
            <person name="Salamov A."/>
            <person name="Ngan C.Y."/>
            <person name="Daum C."/>
            <person name="Chiniquy J."/>
            <person name="Barry K."/>
            <person name="LaButti K."/>
            <person name="Haridas S."/>
            <person name="Simmons B.A."/>
            <person name="Magnuson J.K."/>
            <person name="Mortensen U.H."/>
            <person name="Larsen T.O."/>
            <person name="Grigoriev I.V."/>
            <person name="Baker S.E."/>
            <person name="Andersen M.R."/>
        </authorList>
    </citation>
    <scope>NUCLEOTIDE SEQUENCE [LARGE SCALE GENOMIC DNA]</scope>
    <source>
        <strain evidence="2 3">IBT 24754</strain>
    </source>
</reference>
<dbReference type="InterPro" id="IPR014710">
    <property type="entry name" value="RmlC-like_jellyroll"/>
</dbReference>
<evidence type="ECO:0000313" key="2">
    <source>
        <dbReference type="EMBL" id="PTU21251.1"/>
    </source>
</evidence>
<gene>
    <name evidence="2" type="ORF">P175DRAFT_0516798</name>
</gene>
<comment type="caution">
    <text evidence="2">The sequence shown here is derived from an EMBL/GenBank/DDBJ whole genome shotgun (WGS) entry which is preliminary data.</text>
</comment>
<evidence type="ECO:0000259" key="1">
    <source>
        <dbReference type="SMART" id="SM00835"/>
    </source>
</evidence>
<dbReference type="Pfam" id="PF00190">
    <property type="entry name" value="Cupin_1"/>
    <property type="match status" value="1"/>
</dbReference>
<dbReference type="SMART" id="SM00835">
    <property type="entry name" value="Cupin_1"/>
    <property type="match status" value="1"/>
</dbReference>
<accession>A0A2T5LY91</accession>
<dbReference type="InterPro" id="IPR006045">
    <property type="entry name" value="Cupin_1"/>
</dbReference>
<name>A0A2T5LY91_9EURO</name>
<dbReference type="RefSeq" id="XP_040752643.1">
    <property type="nucleotide sequence ID" value="XM_040898931.1"/>
</dbReference>
<dbReference type="GeneID" id="63815813"/>
<sequence>MMVHWHKAGEWSLVLNGSCRIQAVNENGETFIEDVTEGDVWFFFPSVSHYACLDDGTFSEDNTFLASEILSHNPPAHKVAGGTVKIVDSVTFPIATNFAAVVVTHSSSKWHWLGCGKWATLFEASDTATTFDYRAGDVGYFPMSQTHYIENTGHQDLVFLEGLQADKFTDISVGQWLGSTPKPIVKDTLNLPNSALAKLKSEKQY</sequence>
<organism evidence="2 3">
    <name type="scientific">Aspergillus ochraceoroseus IBT 24754</name>
    <dbReference type="NCBI Taxonomy" id="1392256"/>
    <lineage>
        <taxon>Eukaryota</taxon>
        <taxon>Fungi</taxon>
        <taxon>Dikarya</taxon>
        <taxon>Ascomycota</taxon>
        <taxon>Pezizomycotina</taxon>
        <taxon>Eurotiomycetes</taxon>
        <taxon>Eurotiomycetidae</taxon>
        <taxon>Eurotiales</taxon>
        <taxon>Aspergillaceae</taxon>
        <taxon>Aspergillus</taxon>
        <taxon>Aspergillus subgen. Nidulantes</taxon>
    </lineage>
</organism>
<dbReference type="Gene3D" id="2.60.120.10">
    <property type="entry name" value="Jelly Rolls"/>
    <property type="match status" value="2"/>
</dbReference>
<dbReference type="VEuPathDB" id="FungiDB:P175DRAFT_0516798"/>
<dbReference type="AlphaFoldDB" id="A0A2T5LY91"/>
<dbReference type="InterPro" id="IPR011051">
    <property type="entry name" value="RmlC_Cupin_sf"/>
</dbReference>